<dbReference type="EMBL" id="CP039355">
    <property type="protein sequence ID" value="QCE14553.1"/>
    <property type="molecule type" value="Genomic_DNA"/>
</dbReference>
<protein>
    <submittedName>
        <fullName evidence="2">Uncharacterized protein</fullName>
    </submittedName>
</protein>
<feature type="compositionally biased region" description="Polar residues" evidence="1">
    <location>
        <begin position="27"/>
        <end position="41"/>
    </location>
</feature>
<gene>
    <name evidence="2" type="ORF">DEO72_LG11g1556</name>
</gene>
<evidence type="ECO:0000256" key="1">
    <source>
        <dbReference type="SAM" id="MobiDB-lite"/>
    </source>
</evidence>
<feature type="region of interest" description="Disordered" evidence="1">
    <location>
        <begin position="95"/>
        <end position="138"/>
    </location>
</feature>
<reference evidence="2 3" key="1">
    <citation type="submission" date="2019-04" db="EMBL/GenBank/DDBJ databases">
        <title>An improved genome assembly and genetic linkage map for asparagus bean, Vigna unguiculata ssp. sesquipedialis.</title>
        <authorList>
            <person name="Xia Q."/>
            <person name="Zhang R."/>
            <person name="Dong Y."/>
        </authorList>
    </citation>
    <scope>NUCLEOTIDE SEQUENCE [LARGE SCALE GENOMIC DNA]</scope>
    <source>
        <tissue evidence="2">Leaf</tissue>
    </source>
</reference>
<name>A0A4D6NL74_VIGUN</name>
<organism evidence="2 3">
    <name type="scientific">Vigna unguiculata</name>
    <name type="common">Cowpea</name>
    <dbReference type="NCBI Taxonomy" id="3917"/>
    <lineage>
        <taxon>Eukaryota</taxon>
        <taxon>Viridiplantae</taxon>
        <taxon>Streptophyta</taxon>
        <taxon>Embryophyta</taxon>
        <taxon>Tracheophyta</taxon>
        <taxon>Spermatophyta</taxon>
        <taxon>Magnoliopsida</taxon>
        <taxon>eudicotyledons</taxon>
        <taxon>Gunneridae</taxon>
        <taxon>Pentapetalae</taxon>
        <taxon>rosids</taxon>
        <taxon>fabids</taxon>
        <taxon>Fabales</taxon>
        <taxon>Fabaceae</taxon>
        <taxon>Papilionoideae</taxon>
        <taxon>50 kb inversion clade</taxon>
        <taxon>NPAAA clade</taxon>
        <taxon>indigoferoid/millettioid clade</taxon>
        <taxon>Phaseoleae</taxon>
        <taxon>Vigna</taxon>
    </lineage>
</organism>
<dbReference type="AlphaFoldDB" id="A0A4D6NL74"/>
<feature type="region of interest" description="Disordered" evidence="1">
    <location>
        <begin position="26"/>
        <end position="46"/>
    </location>
</feature>
<feature type="compositionally biased region" description="Basic residues" evidence="1">
    <location>
        <begin position="101"/>
        <end position="120"/>
    </location>
</feature>
<evidence type="ECO:0000313" key="2">
    <source>
        <dbReference type="EMBL" id="QCE14553.1"/>
    </source>
</evidence>
<accession>A0A4D6NL74</accession>
<feature type="compositionally biased region" description="Low complexity" evidence="1">
    <location>
        <begin position="121"/>
        <end position="130"/>
    </location>
</feature>
<evidence type="ECO:0000313" key="3">
    <source>
        <dbReference type="Proteomes" id="UP000501690"/>
    </source>
</evidence>
<sequence>MPRFSFNRGYRDSDIFSDFSTSFTISGQPSSSPTISATVPHNSHRPAHLRRTAPTIPHTFDAPGQHFVACTAPHRPFLMTSATLRHRPTPLPPSLTPLTHSSHHPAHLRRSRPSFRRLHRTAATSSSSSTNHHHHCTAEELCTPPKPLRVLRATITNVLCDSV</sequence>
<proteinExistence type="predicted"/>
<keyword evidence="3" id="KW-1185">Reference proteome</keyword>
<dbReference type="Proteomes" id="UP000501690">
    <property type="component" value="Linkage Group LG11"/>
</dbReference>